<evidence type="ECO:0000256" key="14">
    <source>
        <dbReference type="ARBA" id="ARBA00023242"/>
    </source>
</evidence>
<dbReference type="NCBIfam" id="TIGR00604">
    <property type="entry name" value="rad3"/>
    <property type="match status" value="1"/>
</dbReference>
<keyword evidence="7 17" id="KW-0347">Helicase</keyword>
<dbReference type="RefSeq" id="XP_011502066.1">
    <property type="nucleotide sequence ID" value="XM_011503764.1"/>
</dbReference>
<dbReference type="Proteomes" id="UP000695007">
    <property type="component" value="Unplaced"/>
</dbReference>
<keyword evidence="13 17" id="KW-0413">Isomerase</keyword>
<dbReference type="GO" id="GO:0090657">
    <property type="term" value="P:telomeric loop disassembly"/>
    <property type="evidence" value="ECO:0007669"/>
    <property type="project" value="TreeGrafter"/>
</dbReference>
<evidence type="ECO:0000256" key="1">
    <source>
        <dbReference type="ARBA" id="ARBA00004123"/>
    </source>
</evidence>
<evidence type="ECO:0000256" key="17">
    <source>
        <dbReference type="HAMAP-Rule" id="MF_03065"/>
    </source>
</evidence>
<evidence type="ECO:0000256" key="8">
    <source>
        <dbReference type="ARBA" id="ARBA00022840"/>
    </source>
</evidence>
<keyword evidence="12 17" id="KW-0234">DNA repair</keyword>
<protein>
    <recommendedName>
        <fullName evidence="16 17">Regulator of telomere elongation helicase 1 homolog</fullName>
        <ecNumber evidence="17">5.6.2.-</ecNumber>
    </recommendedName>
</protein>
<dbReference type="CDD" id="cd17970">
    <property type="entry name" value="DEAHc_FancJ"/>
    <property type="match status" value="1"/>
</dbReference>
<dbReference type="EC" id="5.6.2.-" evidence="17"/>
<keyword evidence="3 17" id="KW-0479">Metal-binding</keyword>
<dbReference type="PANTHER" id="PTHR11472:SF34">
    <property type="entry name" value="REGULATOR OF TELOMERE ELONGATION HELICASE 1"/>
    <property type="match status" value="1"/>
</dbReference>
<proteinExistence type="inferred from homology"/>
<evidence type="ECO:0000313" key="20">
    <source>
        <dbReference type="RefSeq" id="XP_011502066.1"/>
    </source>
</evidence>
<evidence type="ECO:0000256" key="10">
    <source>
        <dbReference type="ARBA" id="ARBA00023014"/>
    </source>
</evidence>
<dbReference type="SUPFAM" id="SSF52540">
    <property type="entry name" value="P-loop containing nucleoside triphosphate hydrolases"/>
    <property type="match status" value="2"/>
</dbReference>
<dbReference type="InterPro" id="IPR014013">
    <property type="entry name" value="Helic_SF1/SF2_ATP-bd_DinG/Rad3"/>
</dbReference>
<keyword evidence="5 17" id="KW-0227">DNA damage</keyword>
<dbReference type="Gene3D" id="1.20.1160.20">
    <property type="match status" value="1"/>
</dbReference>
<evidence type="ECO:0000256" key="15">
    <source>
        <dbReference type="ARBA" id="ARBA00049360"/>
    </source>
</evidence>
<evidence type="ECO:0000256" key="7">
    <source>
        <dbReference type="ARBA" id="ARBA00022806"/>
    </source>
</evidence>
<feature type="binding site" evidence="17">
    <location>
        <position position="153"/>
    </location>
    <ligand>
        <name>[4Fe-4S] cluster</name>
        <dbReference type="ChEBI" id="CHEBI:49883"/>
    </ligand>
</feature>
<dbReference type="HAMAP" id="MF_03065">
    <property type="entry name" value="RTEL1"/>
    <property type="match status" value="1"/>
</dbReference>
<organism evidence="19 20">
    <name type="scientific">Ceratosolen solmsi marchali</name>
    <dbReference type="NCBI Taxonomy" id="326594"/>
    <lineage>
        <taxon>Eukaryota</taxon>
        <taxon>Metazoa</taxon>
        <taxon>Ecdysozoa</taxon>
        <taxon>Arthropoda</taxon>
        <taxon>Hexapoda</taxon>
        <taxon>Insecta</taxon>
        <taxon>Pterygota</taxon>
        <taxon>Neoptera</taxon>
        <taxon>Endopterygota</taxon>
        <taxon>Hymenoptera</taxon>
        <taxon>Apocrita</taxon>
        <taxon>Proctotrupomorpha</taxon>
        <taxon>Chalcidoidea</taxon>
        <taxon>Agaonidae</taxon>
        <taxon>Agaoninae</taxon>
        <taxon>Ceratosolen</taxon>
    </lineage>
</organism>
<comment type="similarity">
    <text evidence="17">Belongs to the helicase family. RAD3/XPD subfamily.</text>
</comment>
<keyword evidence="19" id="KW-1185">Reference proteome</keyword>
<dbReference type="InterPro" id="IPR013020">
    <property type="entry name" value="Rad3/Chl1-like"/>
</dbReference>
<keyword evidence="4 17" id="KW-0547">Nucleotide-binding</keyword>
<evidence type="ECO:0000259" key="18">
    <source>
        <dbReference type="PROSITE" id="PS51193"/>
    </source>
</evidence>
<gene>
    <name evidence="20" type="primary">LOC105365566</name>
</gene>
<evidence type="ECO:0000256" key="13">
    <source>
        <dbReference type="ARBA" id="ARBA00023235"/>
    </source>
</evidence>
<reference evidence="20" key="1">
    <citation type="submission" date="2025-08" db="UniProtKB">
        <authorList>
            <consortium name="RefSeq"/>
        </authorList>
    </citation>
    <scope>IDENTIFICATION</scope>
</reference>
<accession>A0AAJ7DZG1</accession>
<feature type="binding site" evidence="17">
    <location>
        <position position="213"/>
    </location>
    <ligand>
        <name>[4Fe-4S] cluster</name>
        <dbReference type="ChEBI" id="CHEBI:49883"/>
    </ligand>
</feature>
<evidence type="ECO:0000256" key="11">
    <source>
        <dbReference type="ARBA" id="ARBA00023125"/>
    </source>
</evidence>
<dbReference type="Gene3D" id="3.40.50.300">
    <property type="entry name" value="P-loop containing nucleotide triphosphate hydrolases"/>
    <property type="match status" value="2"/>
</dbReference>
<dbReference type="Pfam" id="PF23116">
    <property type="entry name" value="HHD_RTEL1"/>
    <property type="match status" value="1"/>
</dbReference>
<keyword evidence="6 17" id="KW-0378">Hydrolase</keyword>
<dbReference type="GO" id="GO:0070182">
    <property type="term" value="F:DNA polymerase binding"/>
    <property type="evidence" value="ECO:0007669"/>
    <property type="project" value="TreeGrafter"/>
</dbReference>
<keyword evidence="8 17" id="KW-0067">ATP-binding</keyword>
<evidence type="ECO:0000256" key="5">
    <source>
        <dbReference type="ARBA" id="ARBA00022763"/>
    </source>
</evidence>
<dbReference type="Pfam" id="PF23109">
    <property type="entry name" value="ARCH_RTEL1"/>
    <property type="match status" value="1"/>
</dbReference>
<dbReference type="GO" id="GO:0051539">
    <property type="term" value="F:4 iron, 4 sulfur cluster binding"/>
    <property type="evidence" value="ECO:0007669"/>
    <property type="project" value="UniProtKB-UniRule"/>
</dbReference>
<dbReference type="Pfam" id="PF06733">
    <property type="entry name" value="DEAD_2"/>
    <property type="match status" value="1"/>
</dbReference>
<dbReference type="PROSITE" id="PS51193">
    <property type="entry name" value="HELICASE_ATP_BIND_2"/>
    <property type="match status" value="1"/>
</dbReference>
<dbReference type="FunFam" id="3.40.50.300:FF:000691">
    <property type="entry name" value="Regulator of telomere elongation helicase 1"/>
    <property type="match status" value="1"/>
</dbReference>
<dbReference type="GO" id="GO:0046872">
    <property type="term" value="F:metal ion binding"/>
    <property type="evidence" value="ECO:0007669"/>
    <property type="project" value="UniProtKB-UniRule"/>
</dbReference>
<dbReference type="GO" id="GO:0003678">
    <property type="term" value="F:DNA helicase activity"/>
    <property type="evidence" value="ECO:0007669"/>
    <property type="project" value="UniProtKB-UniRule"/>
</dbReference>
<dbReference type="FunFam" id="3.40.50.300:FF:000431">
    <property type="entry name" value="Regulator of telomere elongation helicase 1"/>
    <property type="match status" value="1"/>
</dbReference>
<dbReference type="InterPro" id="IPR057498">
    <property type="entry name" value="Rtel1_ARCH"/>
</dbReference>
<evidence type="ECO:0000256" key="4">
    <source>
        <dbReference type="ARBA" id="ARBA00022741"/>
    </source>
</evidence>
<dbReference type="Pfam" id="PF13307">
    <property type="entry name" value="Helicase_C_2"/>
    <property type="match status" value="1"/>
</dbReference>
<dbReference type="GO" id="GO:0045910">
    <property type="term" value="P:negative regulation of DNA recombination"/>
    <property type="evidence" value="ECO:0007669"/>
    <property type="project" value="TreeGrafter"/>
</dbReference>
<evidence type="ECO:0000256" key="16">
    <source>
        <dbReference type="ARBA" id="ARBA00073810"/>
    </source>
</evidence>
<keyword evidence="2 17" id="KW-0004">4Fe-4S</keyword>
<dbReference type="GO" id="GO:0010569">
    <property type="term" value="P:regulation of double-strand break repair via homologous recombination"/>
    <property type="evidence" value="ECO:0007669"/>
    <property type="project" value="UniProtKB-UniRule"/>
</dbReference>
<keyword evidence="14 17" id="KW-0539">Nucleus</keyword>
<dbReference type="GO" id="GO:0005524">
    <property type="term" value="F:ATP binding"/>
    <property type="evidence" value="ECO:0007669"/>
    <property type="project" value="UniProtKB-UniRule"/>
</dbReference>
<dbReference type="InterPro" id="IPR006554">
    <property type="entry name" value="Helicase-like_DEXD_c2"/>
</dbReference>
<dbReference type="GO" id="GO:1904430">
    <property type="term" value="P:negative regulation of t-circle formation"/>
    <property type="evidence" value="ECO:0007669"/>
    <property type="project" value="TreeGrafter"/>
</dbReference>
<dbReference type="PANTHER" id="PTHR11472">
    <property type="entry name" value="DNA REPAIR DEAD HELICASE RAD3/XP-D SUBFAMILY MEMBER"/>
    <property type="match status" value="1"/>
</dbReference>
<feature type="binding site" evidence="17">
    <location>
        <position position="180"/>
    </location>
    <ligand>
        <name>[4Fe-4S] cluster</name>
        <dbReference type="ChEBI" id="CHEBI:49883"/>
    </ligand>
</feature>
<dbReference type="InterPro" id="IPR045028">
    <property type="entry name" value="DinG/Rad3-like"/>
</dbReference>
<comment type="function">
    <text evidence="17">A probable ATP-dependent DNA helicase implicated in DNA repair and the maintenance of genomic stability. Acts as an anti-recombinase to counteract toxic recombination and limit crossover during meiosis. Regulates meiotic recombination and crossover homeostasis by physically dissociating strand invasion events and thereby promotes noncrossover repair by meiotic synthesis dependent strand annealing (SDSA) as well as disassembly of D loop recombination intermediates.</text>
</comment>
<evidence type="ECO:0000256" key="6">
    <source>
        <dbReference type="ARBA" id="ARBA00022801"/>
    </source>
</evidence>
<comment type="catalytic activity">
    <reaction evidence="15 17">
        <text>ATP + H2O = ADP + phosphate + H(+)</text>
        <dbReference type="Rhea" id="RHEA:13065"/>
        <dbReference type="ChEBI" id="CHEBI:15377"/>
        <dbReference type="ChEBI" id="CHEBI:15378"/>
        <dbReference type="ChEBI" id="CHEBI:30616"/>
        <dbReference type="ChEBI" id="CHEBI:43474"/>
        <dbReference type="ChEBI" id="CHEBI:456216"/>
    </reaction>
</comment>
<dbReference type="GO" id="GO:0006310">
    <property type="term" value="P:DNA recombination"/>
    <property type="evidence" value="ECO:0007669"/>
    <property type="project" value="InterPro"/>
</dbReference>
<keyword evidence="11 17" id="KW-0238">DNA-binding</keyword>
<dbReference type="CTD" id="51750"/>
<dbReference type="InterPro" id="IPR030845">
    <property type="entry name" value="RTEL1"/>
</dbReference>
<dbReference type="SMART" id="SM00488">
    <property type="entry name" value="DEXDc2"/>
    <property type="match status" value="1"/>
</dbReference>
<dbReference type="GO" id="GO:0005634">
    <property type="term" value="C:nucleus"/>
    <property type="evidence" value="ECO:0007669"/>
    <property type="project" value="UniProtKB-SubCell"/>
</dbReference>
<dbReference type="GeneID" id="105365566"/>
<evidence type="ECO:0000313" key="19">
    <source>
        <dbReference type="Proteomes" id="UP000695007"/>
    </source>
</evidence>
<dbReference type="KEGG" id="csol:105365566"/>
<dbReference type="AlphaFoldDB" id="A0AAJ7DZG1"/>
<comment type="subcellular location">
    <subcellularLocation>
        <location evidence="1 17">Nucleus</location>
    </subcellularLocation>
</comment>
<evidence type="ECO:0000256" key="2">
    <source>
        <dbReference type="ARBA" id="ARBA00022485"/>
    </source>
</evidence>
<feature type="binding site" evidence="17">
    <location>
        <position position="171"/>
    </location>
    <ligand>
        <name>[4Fe-4S] cluster</name>
        <dbReference type="ChEBI" id="CHEBI:49883"/>
    </ligand>
</feature>
<dbReference type="GO" id="GO:0003677">
    <property type="term" value="F:DNA binding"/>
    <property type="evidence" value="ECO:0007669"/>
    <property type="project" value="UniProtKB-UniRule"/>
</dbReference>
<keyword evidence="9 17" id="KW-0408">Iron</keyword>
<feature type="domain" description="Helicase ATP-binding" evidence="18">
    <location>
        <begin position="7"/>
        <end position="308"/>
    </location>
</feature>
<name>A0AAJ7DZG1_9HYME</name>
<dbReference type="InterPro" id="IPR010614">
    <property type="entry name" value="RAD3-like_helicase_DEAD"/>
</dbReference>
<dbReference type="SMART" id="SM00491">
    <property type="entry name" value="HELICc2"/>
    <property type="match status" value="1"/>
</dbReference>
<dbReference type="CDD" id="cd18788">
    <property type="entry name" value="SF2_C_XPD"/>
    <property type="match status" value="1"/>
</dbReference>
<sequence>MTEVTLNGVAIKFPFKPYQVQVDYMTKVIECLQNGQNGVLESPTGTGKTLSLLCSSLAWLMIKKAQMQIQAQSTGALDQLSTNNEFLRSFSKVLNKGSGKSLDQLENSFGHSMPTIIYASRTHSQLSQAIQELKRTSYNHVNAAILGSRDQLCINPEVAIEKNSSNKIFMCQAKVKAGSCLFYNNYKKFNINTNQNILDIEDLVKTSKKNKCCPYFLSKDLKESADIIFMPYNYLLDPKIRKNQGIELKNKIILLDEAHNIEKICEEAASLQFSSTDIAVCINEITDVMKEMANEKKDSDYSSIESEHDSQKDFSAEDLCILKAMFLELEKSIDNIEIKNQEEGEIFPGDYIFNLLGTVDITHSKYQYVIEKLDKIILYLTTVSATSFTRKGNALKKFCDLLHIVFTGFSRNKCQDKFKEKIRKCYKVYVQTEQVKKPFKNDVWTTKKITKSDGKLICYWCFSSEFRMQQLLDEGVRSIILTSGTLSPLKPFISEIGIDISVQLESSHIITEKQIYVGIVSTGYNGYCLNSSYNTRNDPKYIASLGETIKILSCILPHGLLVFFPSYPILKNCQEQWQSTGIWTQIESYKPIFVEAQSNEIFNNIIKEYYKQIEDPMQKGAILMGVCRGKVSEGLDFANANGRTVLITGLPFPPLKDPRVILKQRYLEENRSQGQERLTGQQWYQLEASRAVNQAVGRIIRHKNDYGAILLCDCRFDNQSFKQQLSKWIRPHLKKFPNFETVIKGLREFFKYTKENLPDYNLPAVPAQFDCGNSGSVKLNVQASKSQFENQNDNFDIDIYKIESNDSSSERKINKSKSKANDFGSLFEMKSKAVVNLRTCKLQNLTQFSQEPSTSGEPSIKRKKLKLKPIQFSMDVTIAPTSTTSTTSVVTQSKSVVIKKDIAAQQADGNKYIQKVKMALSQENYNIFKNMLVKYRKDEINFDELSNILRKLFVIDHKKRDLLIDFRPYLKKHHLKTFDNYVESLENFST</sequence>
<evidence type="ECO:0000256" key="3">
    <source>
        <dbReference type="ARBA" id="ARBA00022723"/>
    </source>
</evidence>
<dbReference type="InterPro" id="IPR006555">
    <property type="entry name" value="ATP-dep_Helicase_C"/>
</dbReference>
<dbReference type="GO" id="GO:0016818">
    <property type="term" value="F:hydrolase activity, acting on acid anhydrides, in phosphorus-containing anhydrides"/>
    <property type="evidence" value="ECO:0007669"/>
    <property type="project" value="InterPro"/>
</dbReference>
<keyword evidence="10 17" id="KW-0411">Iron-sulfur</keyword>
<evidence type="ECO:0000256" key="9">
    <source>
        <dbReference type="ARBA" id="ARBA00023004"/>
    </source>
</evidence>
<dbReference type="GO" id="GO:0006281">
    <property type="term" value="P:DNA repair"/>
    <property type="evidence" value="ECO:0007669"/>
    <property type="project" value="UniProtKB-UniRule"/>
</dbReference>
<evidence type="ECO:0000256" key="12">
    <source>
        <dbReference type="ARBA" id="ARBA00023204"/>
    </source>
</evidence>
<dbReference type="InterPro" id="IPR027417">
    <property type="entry name" value="P-loop_NTPase"/>
</dbReference>
<dbReference type="GO" id="GO:0006260">
    <property type="term" value="P:DNA replication"/>
    <property type="evidence" value="ECO:0007669"/>
    <property type="project" value="InterPro"/>
</dbReference>